<sequence>MRHTITAPEFNTGTPAAPGVYRTLRGKQSRPTYSLWNGNAWHWDEFNQQAAREARYVSNFQRRAWAPVEIH</sequence>
<name>A0A1H6TYY9_9BURK</name>
<protein>
    <submittedName>
        <fullName evidence="1">Uncharacterized protein</fullName>
    </submittedName>
</protein>
<dbReference type="AlphaFoldDB" id="A0A1H6TYY9"/>
<dbReference type="RefSeq" id="WP_090864531.1">
    <property type="nucleotide sequence ID" value="NZ_FNYE01000004.1"/>
</dbReference>
<dbReference type="Proteomes" id="UP000198866">
    <property type="component" value="Unassembled WGS sequence"/>
</dbReference>
<dbReference type="EMBL" id="FNYE01000004">
    <property type="protein sequence ID" value="SEI81460.1"/>
    <property type="molecule type" value="Genomic_DNA"/>
</dbReference>
<dbReference type="OrthoDB" id="9901352at2"/>
<evidence type="ECO:0000313" key="1">
    <source>
        <dbReference type="EMBL" id="SEI81460.1"/>
    </source>
</evidence>
<keyword evidence="2" id="KW-1185">Reference proteome</keyword>
<organism evidence="1 2">
    <name type="scientific">Paraburkholderia diazotrophica</name>
    <dbReference type="NCBI Taxonomy" id="667676"/>
    <lineage>
        <taxon>Bacteria</taxon>
        <taxon>Pseudomonadati</taxon>
        <taxon>Pseudomonadota</taxon>
        <taxon>Betaproteobacteria</taxon>
        <taxon>Burkholderiales</taxon>
        <taxon>Burkholderiaceae</taxon>
        <taxon>Paraburkholderia</taxon>
    </lineage>
</organism>
<reference evidence="2" key="1">
    <citation type="submission" date="2016-10" db="EMBL/GenBank/DDBJ databases">
        <authorList>
            <person name="Varghese N."/>
            <person name="Submissions S."/>
        </authorList>
    </citation>
    <scope>NUCLEOTIDE SEQUENCE [LARGE SCALE GENOMIC DNA]</scope>
    <source>
        <strain evidence="2">LMG 26031</strain>
    </source>
</reference>
<accession>A0A1H6TYY9</accession>
<proteinExistence type="predicted"/>
<evidence type="ECO:0000313" key="2">
    <source>
        <dbReference type="Proteomes" id="UP000198866"/>
    </source>
</evidence>
<gene>
    <name evidence="1" type="ORF">SAMN05192539_1004193</name>
</gene>